<dbReference type="PANTHER" id="PTHR32305:SF15">
    <property type="entry name" value="PROTEIN RHSA-RELATED"/>
    <property type="match status" value="1"/>
</dbReference>
<feature type="domain" description="RHS protein conserved region" evidence="1">
    <location>
        <begin position="28"/>
        <end position="61"/>
    </location>
</feature>
<reference evidence="2 3" key="1">
    <citation type="submission" date="2018-01" db="EMBL/GenBank/DDBJ databases">
        <title>Whole genome analyses suggest that Burkholderia sensu lato contains two further novel genera in the rhizoxinica-symbiotica group Mycetohabitans gen. nov., and Trinickia gen. nov.: implications for the evolution of diazotrophy and nodulation in the Burkholderiaceae.</title>
        <authorList>
            <person name="Estrada-de los Santos P."/>
            <person name="Palmer M."/>
            <person name="Chavez-Ramirez B."/>
            <person name="Beukes C."/>
            <person name="Steenkamp E.T."/>
            <person name="Hirsch A.M."/>
            <person name="Manyaka P."/>
            <person name="Maluk M."/>
            <person name="Lafos M."/>
            <person name="Crook M."/>
            <person name="Gross E."/>
            <person name="Simon M.F."/>
            <person name="Bueno dos Reis Junior F."/>
            <person name="Poole P.S."/>
            <person name="Venter S.N."/>
            <person name="James E.K."/>
        </authorList>
    </citation>
    <scope>NUCLEOTIDE SEQUENCE [LARGE SCALE GENOMIC DNA]</scope>
    <source>
        <strain evidence="2 3">GP25-8</strain>
    </source>
</reference>
<organism evidence="2 3">
    <name type="scientific">Trinickia soli</name>
    <dbReference type="NCBI Taxonomy" id="380675"/>
    <lineage>
        <taxon>Bacteria</taxon>
        <taxon>Pseudomonadati</taxon>
        <taxon>Pseudomonadota</taxon>
        <taxon>Betaproteobacteria</taxon>
        <taxon>Burkholderiales</taxon>
        <taxon>Burkholderiaceae</taxon>
        <taxon>Trinickia</taxon>
    </lineage>
</organism>
<name>A0A2N7VKU4_9BURK</name>
<feature type="non-terminal residue" evidence="2">
    <location>
        <position position="1"/>
    </location>
</feature>
<accession>A0A2N7VKU4</accession>
<keyword evidence="3" id="KW-1185">Reference proteome</keyword>
<dbReference type="Proteomes" id="UP000235347">
    <property type="component" value="Unassembled WGS sequence"/>
</dbReference>
<dbReference type="InterPro" id="IPR050708">
    <property type="entry name" value="T6SS_VgrG/RHS"/>
</dbReference>
<dbReference type="PANTHER" id="PTHR32305">
    <property type="match status" value="1"/>
</dbReference>
<dbReference type="AlphaFoldDB" id="A0A2N7VKU4"/>
<proteinExistence type="predicted"/>
<dbReference type="EMBL" id="PNYB01000028">
    <property type="protein sequence ID" value="PMS17782.1"/>
    <property type="molecule type" value="Genomic_DNA"/>
</dbReference>
<evidence type="ECO:0000313" key="2">
    <source>
        <dbReference type="EMBL" id="PMS17782.1"/>
    </source>
</evidence>
<dbReference type="InterPro" id="IPR022385">
    <property type="entry name" value="Rhs_assc_core"/>
</dbReference>
<dbReference type="NCBIfam" id="TIGR03696">
    <property type="entry name" value="Rhs_assc_core"/>
    <property type="match status" value="1"/>
</dbReference>
<protein>
    <submittedName>
        <fullName evidence="2">Type IV secretion protein Rhs</fullName>
    </submittedName>
</protein>
<dbReference type="RefSeq" id="WP_146012132.1">
    <property type="nucleotide sequence ID" value="NZ_PNYB01000028.1"/>
</dbReference>
<dbReference type="InterPro" id="IPR001826">
    <property type="entry name" value="RHS"/>
</dbReference>
<comment type="caution">
    <text evidence="2">The sequence shown here is derived from an EMBL/GenBank/DDBJ whole genome shotgun (WGS) entry which is preliminary data.</text>
</comment>
<sequence length="271" mass="30582">PVWKPTDRYLPEEDPLQRVAQAASPAHVFYYHCDHIGTPYMMTDDLGDVVWEATYRAWGETQDVIARVSQAVGIAARNPIRFQGQQFDDETSLSYNRHRYYDATTGRYISADPIDLSGGFNLHQYAPNPIQWTDPLGLSRACCCKGSYSGAKQASQYLKDAGVPRARRKEIMESFDVGTINMRNAGASEYGLRYYDESKAYAKGRYLFETFPATRESLAVKPEWNDMTKIQQWKVREGEPMIEGRASAQGPCLPGGQVQKFILNLDALSKP</sequence>
<evidence type="ECO:0000259" key="1">
    <source>
        <dbReference type="Pfam" id="PF03527"/>
    </source>
</evidence>
<dbReference type="Pfam" id="PF03527">
    <property type="entry name" value="RHS"/>
    <property type="match status" value="1"/>
</dbReference>
<evidence type="ECO:0000313" key="3">
    <source>
        <dbReference type="Proteomes" id="UP000235347"/>
    </source>
</evidence>
<gene>
    <name evidence="2" type="ORF">C0Z19_24100</name>
</gene>
<dbReference type="Gene3D" id="2.180.10.10">
    <property type="entry name" value="RHS repeat-associated core"/>
    <property type="match status" value="1"/>
</dbReference>